<dbReference type="Proteomes" id="UP000191408">
    <property type="component" value="Unassembled WGS sequence"/>
</dbReference>
<evidence type="ECO:0000313" key="3">
    <source>
        <dbReference type="Proteomes" id="UP000191408"/>
    </source>
</evidence>
<reference evidence="3" key="1">
    <citation type="journal article" date="2017" name="Nat. Microbiol.">
        <title>Global analysis of biosynthetic gene clusters reveals vast potential of secondary metabolite production in Penicillium species.</title>
        <authorList>
            <person name="Nielsen J.C."/>
            <person name="Grijseels S."/>
            <person name="Prigent S."/>
            <person name="Ji B."/>
            <person name="Dainat J."/>
            <person name="Nielsen K.F."/>
            <person name="Frisvad J.C."/>
            <person name="Workman M."/>
            <person name="Nielsen J."/>
        </authorList>
    </citation>
    <scope>NUCLEOTIDE SEQUENCE [LARGE SCALE GENOMIC DNA]</scope>
    <source>
        <strain evidence="3">IBT 4502</strain>
    </source>
</reference>
<protein>
    <recommendedName>
        <fullName evidence="4">Major facilitator superfamily (MFS) profile domain-containing protein</fullName>
    </recommendedName>
</protein>
<evidence type="ECO:0008006" key="4">
    <source>
        <dbReference type="Google" id="ProtNLM"/>
    </source>
</evidence>
<organism evidence="2 3">
    <name type="scientific">Penicillium polonicum</name>
    <dbReference type="NCBI Taxonomy" id="60169"/>
    <lineage>
        <taxon>Eukaryota</taxon>
        <taxon>Fungi</taxon>
        <taxon>Dikarya</taxon>
        <taxon>Ascomycota</taxon>
        <taxon>Pezizomycotina</taxon>
        <taxon>Eurotiomycetes</taxon>
        <taxon>Eurotiomycetidae</taxon>
        <taxon>Eurotiales</taxon>
        <taxon>Aspergillaceae</taxon>
        <taxon>Penicillium</taxon>
    </lineage>
</organism>
<dbReference type="AlphaFoldDB" id="A0A1V6NFD7"/>
<evidence type="ECO:0000256" key="1">
    <source>
        <dbReference type="SAM" id="MobiDB-lite"/>
    </source>
</evidence>
<name>A0A1V6NFD7_PENPO</name>
<dbReference type="EMBL" id="MDYM01000010">
    <property type="protein sequence ID" value="OQD63247.1"/>
    <property type="molecule type" value="Genomic_DNA"/>
</dbReference>
<gene>
    <name evidence="2" type="ORF">PENPOL_c010G04570</name>
</gene>
<feature type="region of interest" description="Disordered" evidence="1">
    <location>
        <begin position="1"/>
        <end position="41"/>
    </location>
</feature>
<proteinExistence type="predicted"/>
<keyword evidence="3" id="KW-1185">Reference proteome</keyword>
<sequence>MAHIESDTVEPVPAGILGTQGIDADGHTQDEESPLLPRSDTEPKLKALTGVGTIIAVLLLGEFISNADATLVMAAAGRISSEFNRLRDASWLSTGYTLGLCAAQPMAIE</sequence>
<comment type="caution">
    <text evidence="2">The sequence shown here is derived from an EMBL/GenBank/DDBJ whole genome shotgun (WGS) entry which is preliminary data.</text>
</comment>
<accession>A0A1V6NFD7</accession>
<evidence type="ECO:0000313" key="2">
    <source>
        <dbReference type="EMBL" id="OQD63247.1"/>
    </source>
</evidence>